<dbReference type="PANTHER" id="PTHR42781">
    <property type="entry name" value="SPERMIDINE/PUTRESCINE IMPORT ATP-BINDING PROTEIN POTA"/>
    <property type="match status" value="1"/>
</dbReference>
<sequence length="233" mass="24925">MPILQLDAVRFAYDGLDMCFDLDVAEGAWIAVIGPSGAGKSTLLDLVAGFVGPDSGRILYRGADMSGMAPSERPVSLVFQENNLFPHLTALQNVLLGLTTRARPGAPLRARAEEALAAVGLAGYGPRRPAAMSGGERQRVALARALVRERPLLLLDEPFAALGPGLRQDMLGLIGQLRERARLTILMVTHQPEDALGHAERIVFIDKGRVALDGPVAELMGPPPHPRLADYLS</sequence>
<dbReference type="SMART" id="SM00382">
    <property type="entry name" value="AAA"/>
    <property type="match status" value="1"/>
</dbReference>
<keyword evidence="8" id="KW-0472">Membrane</keyword>
<proteinExistence type="inferred from homology"/>
<feature type="domain" description="ABC transporter" evidence="9">
    <location>
        <begin position="1"/>
        <end position="232"/>
    </location>
</feature>
<dbReference type="PROSITE" id="PS50893">
    <property type="entry name" value="ABC_TRANSPORTER_2"/>
    <property type="match status" value="1"/>
</dbReference>
<dbReference type="PROSITE" id="PS00211">
    <property type="entry name" value="ABC_TRANSPORTER_1"/>
    <property type="match status" value="1"/>
</dbReference>
<keyword evidence="5" id="KW-0547">Nucleotide-binding</keyword>
<dbReference type="RefSeq" id="WP_062227912.1">
    <property type="nucleotide sequence ID" value="NZ_BBWR01000010.1"/>
</dbReference>
<comment type="similarity">
    <text evidence="1">Belongs to the ABC transporter superfamily.</text>
</comment>
<evidence type="ECO:0000313" key="10">
    <source>
        <dbReference type="EMBL" id="BAT27886.1"/>
    </source>
</evidence>
<protein>
    <submittedName>
        <fullName evidence="10">Putative ATP-binding protein, ABC-type thiamine transporter</fullName>
    </submittedName>
</protein>
<evidence type="ECO:0000256" key="8">
    <source>
        <dbReference type="ARBA" id="ARBA00023136"/>
    </source>
</evidence>
<dbReference type="InterPro" id="IPR027417">
    <property type="entry name" value="P-loop_NTPase"/>
</dbReference>
<evidence type="ECO:0000256" key="4">
    <source>
        <dbReference type="ARBA" id="ARBA00022519"/>
    </source>
</evidence>
<evidence type="ECO:0000256" key="6">
    <source>
        <dbReference type="ARBA" id="ARBA00022840"/>
    </source>
</evidence>
<reference evidence="10" key="1">
    <citation type="journal article" date="2015" name="Proc. Natl. Acad. Sci. U.S.A.">
        <title>Bacterial clade with the ribosomal RNA operon on a small plasmid rather than the chromosome.</title>
        <authorList>
            <person name="Anda M."/>
            <person name="Ohtsubo Y."/>
            <person name="Okubo T."/>
            <person name="Sugawara M."/>
            <person name="Nagata Y."/>
            <person name="Tsuda M."/>
            <person name="Minamisawa K."/>
            <person name="Mitsui H."/>
        </authorList>
    </citation>
    <scope>NUCLEOTIDE SEQUENCE</scope>
    <source>
        <strain evidence="10">JCM 14755</strain>
    </source>
</reference>
<dbReference type="GO" id="GO:0016887">
    <property type="term" value="F:ATP hydrolysis activity"/>
    <property type="evidence" value="ECO:0007669"/>
    <property type="project" value="InterPro"/>
</dbReference>
<dbReference type="EMBL" id="LC066376">
    <property type="protein sequence ID" value="BAT27886.1"/>
    <property type="molecule type" value="Genomic_DNA"/>
</dbReference>
<dbReference type="Gene3D" id="3.40.50.300">
    <property type="entry name" value="P-loop containing nucleotide triphosphate hydrolases"/>
    <property type="match status" value="1"/>
</dbReference>
<keyword evidence="4" id="KW-0997">Cell inner membrane</keyword>
<dbReference type="InterPro" id="IPR003439">
    <property type="entry name" value="ABC_transporter-like_ATP-bd"/>
</dbReference>
<dbReference type="SUPFAM" id="SSF52540">
    <property type="entry name" value="P-loop containing nucleoside triphosphate hydrolases"/>
    <property type="match status" value="1"/>
</dbReference>
<evidence type="ECO:0000256" key="5">
    <source>
        <dbReference type="ARBA" id="ARBA00022741"/>
    </source>
</evidence>
<keyword evidence="2" id="KW-0813">Transport</keyword>
<keyword evidence="6 10" id="KW-0067">ATP-binding</keyword>
<keyword evidence="7" id="KW-1278">Translocase</keyword>
<evidence type="ECO:0000256" key="2">
    <source>
        <dbReference type="ARBA" id="ARBA00022448"/>
    </source>
</evidence>
<dbReference type="OrthoDB" id="9802264at2"/>
<dbReference type="PANTHER" id="PTHR42781:SF1">
    <property type="entry name" value="THIAMINE IMPORT ATP-BINDING PROTEIN THIQ"/>
    <property type="match status" value="1"/>
</dbReference>
<dbReference type="Pfam" id="PF00005">
    <property type="entry name" value="ABC_tran"/>
    <property type="match status" value="1"/>
</dbReference>
<evidence type="ECO:0000256" key="3">
    <source>
        <dbReference type="ARBA" id="ARBA00022475"/>
    </source>
</evidence>
<evidence type="ECO:0000259" key="9">
    <source>
        <dbReference type="PROSITE" id="PS50893"/>
    </source>
</evidence>
<evidence type="ECO:0000256" key="1">
    <source>
        <dbReference type="ARBA" id="ARBA00005417"/>
    </source>
</evidence>
<keyword evidence="3" id="KW-1003">Cell membrane</keyword>
<organism evidence="10">
    <name type="scientific">Aureimonas frigidaquae</name>
    <dbReference type="NCBI Taxonomy" id="424757"/>
    <lineage>
        <taxon>Bacteria</taxon>
        <taxon>Pseudomonadati</taxon>
        <taxon>Pseudomonadota</taxon>
        <taxon>Alphaproteobacteria</taxon>
        <taxon>Hyphomicrobiales</taxon>
        <taxon>Aurantimonadaceae</taxon>
        <taxon>Aureimonas</taxon>
    </lineage>
</organism>
<evidence type="ECO:0000256" key="7">
    <source>
        <dbReference type="ARBA" id="ARBA00022967"/>
    </source>
</evidence>
<accession>A0A0P0Z1Z5</accession>
<dbReference type="GO" id="GO:0005524">
    <property type="term" value="F:ATP binding"/>
    <property type="evidence" value="ECO:0007669"/>
    <property type="project" value="UniProtKB-KW"/>
</dbReference>
<dbReference type="InterPro" id="IPR003593">
    <property type="entry name" value="AAA+_ATPase"/>
</dbReference>
<name>A0A0P0Z1Z5_9HYPH</name>
<dbReference type="InterPro" id="IPR017871">
    <property type="entry name" value="ABC_transporter-like_CS"/>
</dbReference>
<dbReference type="AlphaFoldDB" id="A0A0P0Z1Z5"/>
<dbReference type="InterPro" id="IPR050093">
    <property type="entry name" value="ABC_SmlMolc_Importer"/>
</dbReference>